<evidence type="ECO:0000256" key="2">
    <source>
        <dbReference type="SAM" id="Phobius"/>
    </source>
</evidence>
<feature type="compositionally biased region" description="Low complexity" evidence="1">
    <location>
        <begin position="59"/>
        <end position="92"/>
    </location>
</feature>
<evidence type="ECO:0000313" key="4">
    <source>
        <dbReference type="Proteomes" id="UP000095751"/>
    </source>
</evidence>
<reference evidence="3 4" key="1">
    <citation type="submission" date="2016-09" db="EMBL/GenBank/DDBJ databases">
        <title>Extensive genetic diversity and differential bi-allelic expression allows diatom success in the polar Southern Ocean.</title>
        <authorList>
            <consortium name="DOE Joint Genome Institute"/>
            <person name="Mock T."/>
            <person name="Otillar R.P."/>
            <person name="Strauss J."/>
            <person name="Dupont C."/>
            <person name="Frickenhaus S."/>
            <person name="Maumus F."/>
            <person name="Mcmullan M."/>
            <person name="Sanges R."/>
            <person name="Schmutz J."/>
            <person name="Toseland A."/>
            <person name="Valas R."/>
            <person name="Veluchamy A."/>
            <person name="Ward B.J."/>
            <person name="Allen A."/>
            <person name="Barry K."/>
            <person name="Falciatore A."/>
            <person name="Ferrante M."/>
            <person name="Fortunato A.E."/>
            <person name="Gloeckner G."/>
            <person name="Gruber A."/>
            <person name="Hipkin R."/>
            <person name="Janech M."/>
            <person name="Kroth P."/>
            <person name="Leese F."/>
            <person name="Lindquist E."/>
            <person name="Lyon B.R."/>
            <person name="Martin J."/>
            <person name="Mayer C."/>
            <person name="Parker M."/>
            <person name="Quesneville H."/>
            <person name="Raymond J."/>
            <person name="Uhlig C."/>
            <person name="Valentin K.U."/>
            <person name="Worden A.Z."/>
            <person name="Armbrust E.V."/>
            <person name="Bowler C."/>
            <person name="Green B."/>
            <person name="Moulton V."/>
            <person name="Van Oosterhout C."/>
            <person name="Grigoriev I."/>
        </authorList>
    </citation>
    <scope>NUCLEOTIDE SEQUENCE [LARGE SCALE GENOMIC DNA]</scope>
    <source>
        <strain evidence="3 4">CCMP1102</strain>
    </source>
</reference>
<feature type="transmembrane region" description="Helical" evidence="2">
    <location>
        <begin position="105"/>
        <end position="128"/>
    </location>
</feature>
<keyword evidence="2" id="KW-0472">Membrane</keyword>
<keyword evidence="2" id="KW-0812">Transmembrane</keyword>
<evidence type="ECO:0000313" key="3">
    <source>
        <dbReference type="EMBL" id="OEU06750.1"/>
    </source>
</evidence>
<keyword evidence="2" id="KW-1133">Transmembrane helix</keyword>
<gene>
    <name evidence="3" type="ORF">FRACYDRAFT_253526</name>
</gene>
<sequence length="405" mass="44670">MIASLLHNQVIDHCRDRINPSHIQSLPTFTRQTTSNSKSNKQKQKQTTQHSLRQRRHTSSTTSNTSEPSTSSNAPSASDSNNDETTNTNTKGNSNKIVYMINKVLVVYNFAMVYIIMFIIIVGTAIIATERGIESMMPDISIYHHNKDGNADNIPNNHVDIVIAAAAAAAADIASTIIEPRQQLVAELVYIIMFIIIGGTAIIAIERGIESKMPDTLVHHHHRDADNVASYVDTDIAAAADIASTKIEPRQQLVAEKETLLEKLKILEDVGSCSSTEDEEDEDVVVSLALSSQSVLPLCCTIFLSIPKFLVCLLHHVRFQIFHSDATMHGALINDGDLPVILVTTESNHRIPQTKCDNDVNFRSNEDEEKESPALPRGECQNDVDFLFLKSKEGQDCAWASDGKN</sequence>
<accession>A0A1E7ELF5</accession>
<feature type="compositionally biased region" description="Low complexity" evidence="1">
    <location>
        <begin position="32"/>
        <end position="49"/>
    </location>
</feature>
<feature type="region of interest" description="Disordered" evidence="1">
    <location>
        <begin position="355"/>
        <end position="378"/>
    </location>
</feature>
<evidence type="ECO:0000256" key="1">
    <source>
        <dbReference type="SAM" id="MobiDB-lite"/>
    </source>
</evidence>
<protein>
    <submittedName>
        <fullName evidence="3">Uncharacterized protein</fullName>
    </submittedName>
</protein>
<feature type="region of interest" description="Disordered" evidence="1">
    <location>
        <begin position="18"/>
        <end position="92"/>
    </location>
</feature>
<feature type="compositionally biased region" description="Polar residues" evidence="1">
    <location>
        <begin position="21"/>
        <end position="31"/>
    </location>
</feature>
<name>A0A1E7ELF5_9STRA</name>
<organism evidence="3 4">
    <name type="scientific">Fragilariopsis cylindrus CCMP1102</name>
    <dbReference type="NCBI Taxonomy" id="635003"/>
    <lineage>
        <taxon>Eukaryota</taxon>
        <taxon>Sar</taxon>
        <taxon>Stramenopiles</taxon>
        <taxon>Ochrophyta</taxon>
        <taxon>Bacillariophyta</taxon>
        <taxon>Bacillariophyceae</taxon>
        <taxon>Bacillariophycidae</taxon>
        <taxon>Bacillariales</taxon>
        <taxon>Bacillariaceae</taxon>
        <taxon>Fragilariopsis</taxon>
    </lineage>
</organism>
<dbReference type="InParanoid" id="A0A1E7ELF5"/>
<keyword evidence="4" id="KW-1185">Reference proteome</keyword>
<dbReference type="KEGG" id="fcy:FRACYDRAFT_253526"/>
<dbReference type="AlphaFoldDB" id="A0A1E7ELF5"/>
<proteinExistence type="predicted"/>
<feature type="transmembrane region" description="Helical" evidence="2">
    <location>
        <begin position="188"/>
        <end position="205"/>
    </location>
</feature>
<dbReference type="EMBL" id="KV784400">
    <property type="protein sequence ID" value="OEU06750.1"/>
    <property type="molecule type" value="Genomic_DNA"/>
</dbReference>
<dbReference type="Proteomes" id="UP000095751">
    <property type="component" value="Unassembled WGS sequence"/>
</dbReference>